<sequence length="76" mass="8687">MFVCAVACALARLHVHWMMIEYGLRFDFDGWMVIDTTVVNGELVCEAVQRGLSFAEAEYLAECLTRYVTDLHANRN</sequence>
<organism evidence="1 2">
    <name type="scientific">Azospirillum argentinense</name>
    <dbReference type="NCBI Taxonomy" id="2970906"/>
    <lineage>
        <taxon>Bacteria</taxon>
        <taxon>Pseudomonadati</taxon>
        <taxon>Pseudomonadota</taxon>
        <taxon>Alphaproteobacteria</taxon>
        <taxon>Rhodospirillales</taxon>
        <taxon>Azospirillaceae</taxon>
        <taxon>Azospirillum</taxon>
    </lineage>
</organism>
<reference evidence="1 2" key="1">
    <citation type="submission" date="2018-01" db="EMBL/GenBank/DDBJ databases">
        <title>Whole genome sequence of Azospirillum brasilense REC3 isolated from strawberry roots.</title>
        <authorList>
            <person name="Fontana C.A."/>
            <person name="Salazar S.M."/>
            <person name="Bassi D."/>
            <person name="Puglisi E."/>
            <person name="Lovaisa N.C."/>
            <person name="Toffoli L.M."/>
            <person name="Pedraza R."/>
            <person name="Cocconcelli P.S."/>
        </authorList>
    </citation>
    <scope>NUCLEOTIDE SEQUENCE [LARGE SCALE GENOMIC DNA]</scope>
    <source>
        <strain evidence="1 2">REC3</strain>
        <plasmid evidence="1">p21unnamed</plasmid>
    </source>
</reference>
<dbReference type="Proteomes" id="UP000236268">
    <property type="component" value="Unassembled WGS sequence"/>
</dbReference>
<proteinExistence type="predicted"/>
<dbReference type="EMBL" id="POWG01000038">
    <property type="protein sequence ID" value="PNQ95988.1"/>
    <property type="molecule type" value="Genomic_DNA"/>
</dbReference>
<dbReference type="AlphaFoldDB" id="A0A2K1FU02"/>
<geneLocation type="plasmid" evidence="1">
    <name>p21unnamed</name>
</geneLocation>
<dbReference type="RefSeq" id="WP_103041226.1">
    <property type="nucleotide sequence ID" value="NZ_POWG01000038.1"/>
</dbReference>
<protein>
    <submittedName>
        <fullName evidence="1">Uncharacterized protein</fullName>
    </submittedName>
</protein>
<keyword evidence="1" id="KW-0614">Plasmid</keyword>
<comment type="caution">
    <text evidence="1">The sequence shown here is derived from an EMBL/GenBank/DDBJ whole genome shotgun (WGS) entry which is preliminary data.</text>
</comment>
<evidence type="ECO:0000313" key="2">
    <source>
        <dbReference type="Proteomes" id="UP000236268"/>
    </source>
</evidence>
<gene>
    <name evidence="1" type="ORF">C1S70_26150</name>
</gene>
<name>A0A2K1FU02_9PROT</name>
<accession>A0A2K1FU02</accession>
<evidence type="ECO:0000313" key="1">
    <source>
        <dbReference type="EMBL" id="PNQ95988.1"/>
    </source>
</evidence>